<evidence type="ECO:0000313" key="1">
    <source>
        <dbReference type="Proteomes" id="UP000887579"/>
    </source>
</evidence>
<dbReference type="WBParaSite" id="ES5_v2.g18852.t1">
    <property type="protein sequence ID" value="ES5_v2.g18852.t1"/>
    <property type="gene ID" value="ES5_v2.g18852"/>
</dbReference>
<evidence type="ECO:0000313" key="2">
    <source>
        <dbReference type="WBParaSite" id="ES5_v2.g18852.t1"/>
    </source>
</evidence>
<sequence>MGLQLFVLSSILLLLLTTFPCFIEAETIKCESFKAFTPISNWTLESVRNLPEGDSITCVDACAGYLCVVNGSVIKGAGCYSDFKATCTGSTSATNIDVGEKSFEYKTKMERGNFVFACKWKKSMENCATQPTVRPSGLVDEVWF</sequence>
<proteinExistence type="predicted"/>
<protein>
    <submittedName>
        <fullName evidence="2">Uncharacterized protein</fullName>
    </submittedName>
</protein>
<organism evidence="1 2">
    <name type="scientific">Panagrolaimus sp. ES5</name>
    <dbReference type="NCBI Taxonomy" id="591445"/>
    <lineage>
        <taxon>Eukaryota</taxon>
        <taxon>Metazoa</taxon>
        <taxon>Ecdysozoa</taxon>
        <taxon>Nematoda</taxon>
        <taxon>Chromadorea</taxon>
        <taxon>Rhabditida</taxon>
        <taxon>Tylenchina</taxon>
        <taxon>Panagrolaimomorpha</taxon>
        <taxon>Panagrolaimoidea</taxon>
        <taxon>Panagrolaimidae</taxon>
        <taxon>Panagrolaimus</taxon>
    </lineage>
</organism>
<name>A0AC34FN53_9BILA</name>
<accession>A0AC34FN53</accession>
<reference evidence="2" key="1">
    <citation type="submission" date="2022-11" db="UniProtKB">
        <authorList>
            <consortium name="WormBaseParasite"/>
        </authorList>
    </citation>
    <scope>IDENTIFICATION</scope>
</reference>
<dbReference type="Proteomes" id="UP000887579">
    <property type="component" value="Unplaced"/>
</dbReference>